<dbReference type="Gene3D" id="3.40.50.10860">
    <property type="entry name" value="Leucine Dehydrogenase, chain A, domain 1"/>
    <property type="match status" value="1"/>
</dbReference>
<dbReference type="Proteomes" id="UP000466848">
    <property type="component" value="Chromosome"/>
</dbReference>
<dbReference type="GO" id="GO:0004764">
    <property type="term" value="F:shikimate 3-dehydrogenase (NADP+) activity"/>
    <property type="evidence" value="ECO:0007669"/>
    <property type="project" value="InterPro"/>
</dbReference>
<dbReference type="SUPFAM" id="SSF51735">
    <property type="entry name" value="NAD(P)-binding Rossmann-fold domains"/>
    <property type="match status" value="1"/>
</dbReference>
<dbReference type="InterPro" id="IPR036291">
    <property type="entry name" value="NAD(P)-bd_dom_sf"/>
</dbReference>
<dbReference type="CDD" id="cd01065">
    <property type="entry name" value="NAD_bind_Shikimate_DH"/>
    <property type="match status" value="1"/>
</dbReference>
<dbReference type="InterPro" id="IPR013708">
    <property type="entry name" value="Shikimate_DH-bd_N"/>
</dbReference>
<keyword evidence="2" id="KW-0028">Amino-acid biosynthesis</keyword>
<reference evidence="4 5" key="1">
    <citation type="submission" date="2020-02" db="EMBL/GenBank/DDBJ databases">
        <authorList>
            <person name="Kim Y.B."/>
            <person name="Roh S.W."/>
        </authorList>
    </citation>
    <scope>NUCLEOTIDE SEQUENCE [LARGE SCALE GENOMIC DNA]</scope>
    <source>
        <strain evidence="4 5">DSM 103574</strain>
    </source>
</reference>
<evidence type="ECO:0000313" key="5">
    <source>
        <dbReference type="Proteomes" id="UP000466848"/>
    </source>
</evidence>
<dbReference type="RefSeq" id="WP_163064966.1">
    <property type="nucleotide sequence ID" value="NZ_CP048649.1"/>
</dbReference>
<dbReference type="KEGG" id="abut:Ami103574_01405"/>
<evidence type="ECO:0000256" key="2">
    <source>
        <dbReference type="ARBA" id="ARBA00023141"/>
    </source>
</evidence>
<dbReference type="SUPFAM" id="SSF53223">
    <property type="entry name" value="Aminoacid dehydrogenase-like, N-terminal domain"/>
    <property type="match status" value="1"/>
</dbReference>
<comment type="pathway">
    <text evidence="1">Metabolic intermediate biosynthesis; chorismate biosynthesis; chorismate from D-erythrose 4-phosphate and phosphoenolpyruvate: step 4/7.</text>
</comment>
<evidence type="ECO:0000259" key="3">
    <source>
        <dbReference type="Pfam" id="PF08501"/>
    </source>
</evidence>
<dbReference type="InterPro" id="IPR022893">
    <property type="entry name" value="Shikimate_DH_fam"/>
</dbReference>
<dbReference type="GO" id="GO:0009073">
    <property type="term" value="P:aromatic amino acid family biosynthetic process"/>
    <property type="evidence" value="ECO:0007669"/>
    <property type="project" value="UniProtKB-KW"/>
</dbReference>
<keyword evidence="2" id="KW-0057">Aromatic amino acid biosynthesis</keyword>
<sequence>MMYGLIGEKLGHSYSKIIHEKLGAYTYDLCPLTAEALDGFLKTRNFKGLNVTIPYKQTVMPYCDWISPLAKEIGAVNTLYFDKEGRLCGTNTDYQGVLYALKQANISISHKKVIILGDGATCKTIRQAVLDLGARELIIASRKTQDLRMEEISTTSPCAPYEKVPCTTLNYRDLDSHRDGEILINSTPVGMWPHTAGQPADLQQFPACDGVFDVVYNPYYTNFIQQAKNLNIPYASGLAMLVAQATAAAGYFTGKTDFEASNQDIIADLKKTFLPQTVTEEKRS</sequence>
<name>A0A858BVE6_9FIRM</name>
<dbReference type="EMBL" id="CP048649">
    <property type="protein sequence ID" value="QIB68046.1"/>
    <property type="molecule type" value="Genomic_DNA"/>
</dbReference>
<organism evidence="4 5">
    <name type="scientific">Aminipila butyrica</name>
    <dbReference type="NCBI Taxonomy" id="433296"/>
    <lineage>
        <taxon>Bacteria</taxon>
        <taxon>Bacillati</taxon>
        <taxon>Bacillota</taxon>
        <taxon>Clostridia</taxon>
        <taxon>Peptostreptococcales</taxon>
        <taxon>Anaerovoracaceae</taxon>
        <taxon>Aminipila</taxon>
    </lineage>
</organism>
<gene>
    <name evidence="4" type="ORF">Ami103574_01405</name>
</gene>
<evidence type="ECO:0000256" key="1">
    <source>
        <dbReference type="ARBA" id="ARBA00004871"/>
    </source>
</evidence>
<dbReference type="PANTHER" id="PTHR21089">
    <property type="entry name" value="SHIKIMATE DEHYDROGENASE"/>
    <property type="match status" value="1"/>
</dbReference>
<feature type="domain" description="Shikimate dehydrogenase substrate binding N-terminal" evidence="3">
    <location>
        <begin position="5"/>
        <end position="79"/>
    </location>
</feature>
<dbReference type="InterPro" id="IPR046346">
    <property type="entry name" value="Aminoacid_DH-like_N_sf"/>
</dbReference>
<evidence type="ECO:0000313" key="4">
    <source>
        <dbReference type="EMBL" id="QIB68046.1"/>
    </source>
</evidence>
<proteinExistence type="predicted"/>
<dbReference type="AlphaFoldDB" id="A0A858BVE6"/>
<dbReference type="Gene3D" id="3.40.50.720">
    <property type="entry name" value="NAD(P)-binding Rossmann-like Domain"/>
    <property type="match status" value="1"/>
</dbReference>
<dbReference type="GO" id="GO:0019632">
    <property type="term" value="P:shikimate metabolic process"/>
    <property type="evidence" value="ECO:0007669"/>
    <property type="project" value="TreeGrafter"/>
</dbReference>
<accession>A0A858BVE6</accession>
<protein>
    <submittedName>
        <fullName evidence="4">Shikimate dehydrogenase</fullName>
    </submittedName>
</protein>
<dbReference type="Pfam" id="PF08501">
    <property type="entry name" value="Shikimate_dh_N"/>
    <property type="match status" value="1"/>
</dbReference>
<keyword evidence="5" id="KW-1185">Reference proteome</keyword>
<dbReference type="PANTHER" id="PTHR21089:SF1">
    <property type="entry name" value="BIFUNCTIONAL 3-DEHYDROQUINATE DEHYDRATASE_SHIKIMATE DEHYDROGENASE, CHLOROPLASTIC"/>
    <property type="match status" value="1"/>
</dbReference>
<dbReference type="GO" id="GO:0009423">
    <property type="term" value="P:chorismate biosynthetic process"/>
    <property type="evidence" value="ECO:0007669"/>
    <property type="project" value="TreeGrafter"/>
</dbReference>